<dbReference type="SUPFAM" id="SSF49373">
    <property type="entry name" value="Invasin/intimin cell-adhesion fragments"/>
    <property type="match status" value="1"/>
</dbReference>
<dbReference type="OrthoDB" id="1004077at2"/>
<comment type="caution">
    <text evidence="2">The sequence shown here is derived from an EMBL/GenBank/DDBJ whole genome shotgun (WGS) entry which is preliminary data.</text>
</comment>
<sequence length="439" mass="47848">MVKNSIGFVWCVLQCWLLVSCSKGEDPGVDSLSFAKETWAVSEGETLQLELSEPIPADVDLTWRSMDESVLAVDQKGLVSARKAGSAEVAVQLAGSTISATAKIHVLIKGLRRLEAQLSNELIYSKGIYLVRNTVIQCFDVASDGTIFYDQLGGGLPHVIFVVRGAANQPYLDYMQLKYFGHGTNMAIEEKGNEVYLWINSNATKGSDGSYGSNQTFSRLKYVPGGIAEKFSGENFYLPGKTNVHPAIDIENDILAVTTSGGGDPFRYFYFYKLSEARALSEEQVTLSPITYGGEEAGGPLEQTENRTVSVKNLGKLAPVKSFKVAQTVDPARIGYYAFQGFDVAGGYLYFYEGEGNENSVSIGASNAYVSVFNMDGAIVKEKTKVQAIANLDDLDNYGITNTGYMEAEGIKIKNGAIYLGFASKSTDEKRRANILVYR</sequence>
<accession>A0A399T6S3</accession>
<keyword evidence="3" id="KW-1185">Reference proteome</keyword>
<dbReference type="Pfam" id="PF02368">
    <property type="entry name" value="Big_2"/>
    <property type="match status" value="1"/>
</dbReference>
<dbReference type="Gene3D" id="2.60.40.1080">
    <property type="match status" value="1"/>
</dbReference>
<dbReference type="RefSeq" id="WP_119435982.1">
    <property type="nucleotide sequence ID" value="NZ_QWGR01000001.1"/>
</dbReference>
<feature type="domain" description="BIG2" evidence="1">
    <location>
        <begin position="29"/>
        <end position="91"/>
    </location>
</feature>
<protein>
    <recommendedName>
        <fullName evidence="1">BIG2 domain-containing protein</fullName>
    </recommendedName>
</protein>
<dbReference type="InterPro" id="IPR003343">
    <property type="entry name" value="Big_2"/>
</dbReference>
<name>A0A399T6S3_9BACT</name>
<dbReference type="EMBL" id="QWGR01000001">
    <property type="protein sequence ID" value="RIJ50512.1"/>
    <property type="molecule type" value="Genomic_DNA"/>
</dbReference>
<dbReference type="InterPro" id="IPR008964">
    <property type="entry name" value="Invasin/intimin_cell_adhesion"/>
</dbReference>
<gene>
    <name evidence="2" type="ORF">D1614_00825</name>
</gene>
<reference evidence="2 3" key="1">
    <citation type="submission" date="2018-08" db="EMBL/GenBank/DDBJ databases">
        <title>Pallidiluteibacterium maritimus gen. nov., sp. nov., isolated from coastal sediment.</title>
        <authorList>
            <person name="Zhou L.Y."/>
        </authorList>
    </citation>
    <scope>NUCLEOTIDE SEQUENCE [LARGE SCALE GENOMIC DNA]</scope>
    <source>
        <strain evidence="2 3">XSD2</strain>
    </source>
</reference>
<dbReference type="Proteomes" id="UP000265926">
    <property type="component" value="Unassembled WGS sequence"/>
</dbReference>
<evidence type="ECO:0000313" key="2">
    <source>
        <dbReference type="EMBL" id="RIJ50512.1"/>
    </source>
</evidence>
<dbReference type="PROSITE" id="PS51257">
    <property type="entry name" value="PROKAR_LIPOPROTEIN"/>
    <property type="match status" value="1"/>
</dbReference>
<evidence type="ECO:0000313" key="3">
    <source>
        <dbReference type="Proteomes" id="UP000265926"/>
    </source>
</evidence>
<proteinExistence type="predicted"/>
<evidence type="ECO:0000259" key="1">
    <source>
        <dbReference type="Pfam" id="PF02368"/>
    </source>
</evidence>
<organism evidence="2 3">
    <name type="scientific">Maribellus luteus</name>
    <dbReference type="NCBI Taxonomy" id="2305463"/>
    <lineage>
        <taxon>Bacteria</taxon>
        <taxon>Pseudomonadati</taxon>
        <taxon>Bacteroidota</taxon>
        <taxon>Bacteroidia</taxon>
        <taxon>Marinilabiliales</taxon>
        <taxon>Prolixibacteraceae</taxon>
        <taxon>Maribellus</taxon>
    </lineage>
</organism>
<dbReference type="AlphaFoldDB" id="A0A399T6S3"/>